<dbReference type="EMBL" id="CP034456">
    <property type="protein sequence ID" value="QBM85478.1"/>
    <property type="molecule type" value="Genomic_DNA"/>
</dbReference>
<evidence type="ECO:0008006" key="4">
    <source>
        <dbReference type="Google" id="ProtNLM"/>
    </source>
</evidence>
<evidence type="ECO:0000256" key="1">
    <source>
        <dbReference type="SAM" id="Coils"/>
    </source>
</evidence>
<evidence type="ECO:0000313" key="2">
    <source>
        <dbReference type="EMBL" id="QBM85478.1"/>
    </source>
</evidence>
<sequence length="149" mass="17366">MADPWSEIFKRLADRDKVEKRDSEYYQAFAQLSRLLSLSDSASTDRLVKENAHLWEENELLITRLNLQTIRLESADLRAKELTKAIRDQDAQAVKLQNKISLLTQQLVEKNKLLEIVNDEHLITQIQQNVLKDRVGELERELGQLKLTK</sequence>
<proteinExistence type="predicted"/>
<keyword evidence="3" id="KW-1185">Reference proteome</keyword>
<evidence type="ECO:0000313" key="3">
    <source>
        <dbReference type="Proteomes" id="UP000292447"/>
    </source>
</evidence>
<protein>
    <recommendedName>
        <fullName evidence="4">Autophagy-related protein 16</fullName>
    </recommendedName>
</protein>
<feature type="coiled-coil region" evidence="1">
    <location>
        <begin position="72"/>
        <end position="148"/>
    </location>
</feature>
<reference evidence="3" key="1">
    <citation type="submission" date="2019-03" db="EMBL/GenBank/DDBJ databases">
        <title>Snf2 controls pulcherriminic acid biosynthesis and connects pigmentation and antifungal activity of the yeast Metschnikowia pulcherrima.</title>
        <authorList>
            <person name="Gore-Lloyd D."/>
            <person name="Sumann I."/>
            <person name="Brachmann A.O."/>
            <person name="Schneeberger K."/>
            <person name="Ortiz-Merino R.A."/>
            <person name="Moreno-Beltran M."/>
            <person name="Schlaefli M."/>
            <person name="Kirner P."/>
            <person name="Santos Kron A."/>
            <person name="Wolfe K.H."/>
            <person name="Piel J."/>
            <person name="Ahrens C.H."/>
            <person name="Henk D."/>
            <person name="Freimoser F.M."/>
        </authorList>
    </citation>
    <scope>NUCLEOTIDE SEQUENCE [LARGE SCALE GENOMIC DNA]</scope>
    <source>
        <strain evidence="3">APC 1.2</strain>
    </source>
</reference>
<gene>
    <name evidence="2" type="ORF">METSCH_A00970</name>
</gene>
<organism evidence="2 3">
    <name type="scientific">Metschnikowia aff. pulcherrima</name>
    <dbReference type="NCBI Taxonomy" id="2163413"/>
    <lineage>
        <taxon>Eukaryota</taxon>
        <taxon>Fungi</taxon>
        <taxon>Dikarya</taxon>
        <taxon>Ascomycota</taxon>
        <taxon>Saccharomycotina</taxon>
        <taxon>Pichiomycetes</taxon>
        <taxon>Metschnikowiaceae</taxon>
        <taxon>Metschnikowia</taxon>
    </lineage>
</organism>
<dbReference type="STRING" id="2163413.A0A4P6XI43"/>
<accession>A0A4P6XI43</accession>
<dbReference type="Proteomes" id="UP000292447">
    <property type="component" value="Chromosome I"/>
</dbReference>
<dbReference type="Gene3D" id="1.20.5.170">
    <property type="match status" value="1"/>
</dbReference>
<name>A0A4P6XI43_9ASCO</name>
<keyword evidence="1" id="KW-0175">Coiled coil</keyword>
<dbReference type="AlphaFoldDB" id="A0A4P6XI43"/>